<proteinExistence type="inferred from homology"/>
<dbReference type="PANTHER" id="PTHR11452">
    <property type="entry name" value="ALPHA-GALACTOSIDASE/ALPHA-N-ACETYLGALACTOSAMINIDASE"/>
    <property type="match status" value="1"/>
</dbReference>
<comment type="caution">
    <text evidence="4">The sequence shown here is derived from an EMBL/GenBank/DDBJ whole genome shotgun (WGS) entry which is preliminary data.</text>
</comment>
<dbReference type="AlphaFoldDB" id="A0ABD1PYS1"/>
<evidence type="ECO:0000256" key="2">
    <source>
        <dbReference type="ARBA" id="ARBA00022801"/>
    </source>
</evidence>
<dbReference type="GO" id="GO:0016798">
    <property type="term" value="F:hydrolase activity, acting on glycosyl bonds"/>
    <property type="evidence" value="ECO:0007669"/>
    <property type="project" value="UniProtKB-KW"/>
</dbReference>
<keyword evidence="3" id="KW-0326">Glycosidase</keyword>
<dbReference type="Gene3D" id="3.20.20.70">
    <property type="entry name" value="Aldolase class I"/>
    <property type="match status" value="1"/>
</dbReference>
<dbReference type="EMBL" id="JBFOLJ010000016">
    <property type="protein sequence ID" value="KAL2469086.1"/>
    <property type="molecule type" value="Genomic_DNA"/>
</dbReference>
<organism evidence="4 5">
    <name type="scientific">Forsythia ovata</name>
    <dbReference type="NCBI Taxonomy" id="205694"/>
    <lineage>
        <taxon>Eukaryota</taxon>
        <taxon>Viridiplantae</taxon>
        <taxon>Streptophyta</taxon>
        <taxon>Embryophyta</taxon>
        <taxon>Tracheophyta</taxon>
        <taxon>Spermatophyta</taxon>
        <taxon>Magnoliopsida</taxon>
        <taxon>eudicotyledons</taxon>
        <taxon>Gunneridae</taxon>
        <taxon>Pentapetalae</taxon>
        <taxon>asterids</taxon>
        <taxon>lamiids</taxon>
        <taxon>Lamiales</taxon>
        <taxon>Oleaceae</taxon>
        <taxon>Forsythieae</taxon>
        <taxon>Forsythia</taxon>
    </lineage>
</organism>
<evidence type="ECO:0000256" key="1">
    <source>
        <dbReference type="ARBA" id="ARBA00009743"/>
    </source>
</evidence>
<gene>
    <name evidence="4" type="ORF">Fot_50662</name>
</gene>
<evidence type="ECO:0000256" key="3">
    <source>
        <dbReference type="ARBA" id="ARBA00023295"/>
    </source>
</evidence>
<accession>A0ABD1PYS1</accession>
<dbReference type="InterPro" id="IPR017853">
    <property type="entry name" value="GH"/>
</dbReference>
<keyword evidence="2" id="KW-0378">Hydrolase</keyword>
<sequence>MLYSLCAEVVIKVWDLESKSVVMDLKVDLKQESEMATEDTTQATKNKGQLVHDPKTFPSGIKALADYVHSKGLELGIYTDAGFFTCQVRAGSLYHENDDAAVFASWVSLCFCFPKFRLSHSLCGNASSSFEFHHSSYLSLGVG</sequence>
<dbReference type="GO" id="GO:0005975">
    <property type="term" value="P:carbohydrate metabolic process"/>
    <property type="evidence" value="ECO:0007669"/>
    <property type="project" value="UniProtKB-ARBA"/>
</dbReference>
<comment type="similarity">
    <text evidence="1">Belongs to the glycosyl hydrolase 27 family.</text>
</comment>
<protein>
    <submittedName>
        <fullName evidence="4">Alpha-galactosidase</fullName>
    </submittedName>
</protein>
<dbReference type="Pfam" id="PF16499">
    <property type="entry name" value="Melibiase_2"/>
    <property type="match status" value="1"/>
</dbReference>
<reference evidence="5" key="1">
    <citation type="submission" date="2024-07" db="EMBL/GenBank/DDBJ databases">
        <title>Two chromosome-level genome assemblies of Korean endemic species Abeliophyllum distichum and Forsythia ovata (Oleaceae).</title>
        <authorList>
            <person name="Jang H."/>
        </authorList>
    </citation>
    <scope>NUCLEOTIDE SEQUENCE [LARGE SCALE GENOMIC DNA]</scope>
</reference>
<dbReference type="SUPFAM" id="SSF51445">
    <property type="entry name" value="(Trans)glycosidases"/>
    <property type="match status" value="1"/>
</dbReference>
<dbReference type="InterPro" id="IPR002241">
    <property type="entry name" value="Glyco_hydro_27"/>
</dbReference>
<dbReference type="PANTHER" id="PTHR11452:SF75">
    <property type="entry name" value="ALPHA-GALACTOSIDASE MEL1"/>
    <property type="match status" value="1"/>
</dbReference>
<evidence type="ECO:0000313" key="4">
    <source>
        <dbReference type="EMBL" id="KAL2469086.1"/>
    </source>
</evidence>
<evidence type="ECO:0000313" key="5">
    <source>
        <dbReference type="Proteomes" id="UP001604277"/>
    </source>
</evidence>
<dbReference type="Proteomes" id="UP001604277">
    <property type="component" value="Unassembled WGS sequence"/>
</dbReference>
<keyword evidence="5" id="KW-1185">Reference proteome</keyword>
<dbReference type="InterPro" id="IPR013785">
    <property type="entry name" value="Aldolase_TIM"/>
</dbReference>
<name>A0ABD1PYS1_9LAMI</name>